<comment type="catalytic activity">
    <reaction evidence="1 7">
        <text>2-C-methyl-D-erythritol 4-phosphate + CTP + H(+) = 4-CDP-2-C-methyl-D-erythritol + diphosphate</text>
        <dbReference type="Rhea" id="RHEA:13429"/>
        <dbReference type="ChEBI" id="CHEBI:15378"/>
        <dbReference type="ChEBI" id="CHEBI:33019"/>
        <dbReference type="ChEBI" id="CHEBI:37563"/>
        <dbReference type="ChEBI" id="CHEBI:57823"/>
        <dbReference type="ChEBI" id="CHEBI:58262"/>
        <dbReference type="EC" id="2.7.7.60"/>
    </reaction>
</comment>
<evidence type="ECO:0000256" key="4">
    <source>
        <dbReference type="ARBA" id="ARBA00022679"/>
    </source>
</evidence>
<evidence type="ECO:0000256" key="3">
    <source>
        <dbReference type="ARBA" id="ARBA00009789"/>
    </source>
</evidence>
<gene>
    <name evidence="7" type="primary">ispD</name>
    <name evidence="8" type="ORF">SAMN05444584_1010</name>
</gene>
<dbReference type="SUPFAM" id="SSF53448">
    <property type="entry name" value="Nucleotide-diphospho-sugar transferases"/>
    <property type="match status" value="1"/>
</dbReference>
<dbReference type="OrthoDB" id="9806837at2"/>
<comment type="function">
    <text evidence="7">Catalyzes the formation of 4-diphosphocytidyl-2-C-methyl-D-erythritol from CTP and 2-C-methyl-D-erythritol 4-phosphate (MEP).</text>
</comment>
<dbReference type="FunFam" id="3.90.550.10:FF:000003">
    <property type="entry name" value="2-C-methyl-D-erythritol 4-phosphate cytidylyltransferase"/>
    <property type="match status" value="1"/>
</dbReference>
<dbReference type="GO" id="GO:0050518">
    <property type="term" value="F:2-C-methyl-D-erythritol 4-phosphate cytidylyltransferase activity"/>
    <property type="evidence" value="ECO:0007669"/>
    <property type="project" value="UniProtKB-UniRule"/>
</dbReference>
<keyword evidence="4 7" id="KW-0808">Transferase</keyword>
<comment type="pathway">
    <text evidence="2 7">Isoprenoid biosynthesis; isopentenyl diphosphate biosynthesis via DXP pathway; isopentenyl diphosphate from 1-deoxy-D-xylulose 5-phosphate: step 2/6.</text>
</comment>
<dbReference type="CDD" id="cd02516">
    <property type="entry name" value="CDP-ME_synthetase"/>
    <property type="match status" value="1"/>
</dbReference>
<dbReference type="InterPro" id="IPR001228">
    <property type="entry name" value="IspD"/>
</dbReference>
<organism evidence="8 9">
    <name type="scientific">Acinetobacter apis</name>
    <dbReference type="NCBI Taxonomy" id="1229165"/>
    <lineage>
        <taxon>Bacteria</taxon>
        <taxon>Pseudomonadati</taxon>
        <taxon>Pseudomonadota</taxon>
        <taxon>Gammaproteobacteria</taxon>
        <taxon>Moraxellales</taxon>
        <taxon>Moraxellaceae</taxon>
        <taxon>Acinetobacter</taxon>
    </lineage>
</organism>
<accession>A0A217EFV5</accession>
<dbReference type="EMBL" id="FZLN01000001">
    <property type="protein sequence ID" value="SNQ29076.1"/>
    <property type="molecule type" value="Genomic_DNA"/>
</dbReference>
<dbReference type="UniPathway" id="UPA00056">
    <property type="reaction ID" value="UER00093"/>
</dbReference>
<sequence length="247" mass="27301">MKKKKKVQTSHKIWAVMPAAGSGRRFSPTELKQYQIIQHQTVIEHSVNALFQLPLAGCVLAIHANDHAIHRIKFQHQKQLFFCEGGQERVHSVLNALYVLKGMADDDDWVLVHDAARPCVSEACLFNLVETALVQQSAAILAIPVRDTLKRVSEHVIEQTVDRRQLWQAQTPQVAQIGQLVAALEAALASGAEITDEASALEFAGHSVHVVTGRSDNIKITYPEDLNFAHLVLTARLNTQDDAASII</sequence>
<dbReference type="Pfam" id="PF01128">
    <property type="entry name" value="IspD"/>
    <property type="match status" value="1"/>
</dbReference>
<evidence type="ECO:0000256" key="5">
    <source>
        <dbReference type="ARBA" id="ARBA00022695"/>
    </source>
</evidence>
<reference evidence="9" key="1">
    <citation type="submission" date="2017-06" db="EMBL/GenBank/DDBJ databases">
        <authorList>
            <person name="Varghese N."/>
            <person name="Submissions S."/>
        </authorList>
    </citation>
    <scope>NUCLEOTIDE SEQUENCE [LARGE SCALE GENOMIC DNA]</scope>
    <source>
        <strain evidence="9">ANC 5114</strain>
    </source>
</reference>
<dbReference type="PANTHER" id="PTHR32125:SF4">
    <property type="entry name" value="2-C-METHYL-D-ERYTHRITOL 4-PHOSPHATE CYTIDYLYLTRANSFERASE, CHLOROPLASTIC"/>
    <property type="match status" value="1"/>
</dbReference>
<dbReference type="HAMAP" id="MF_00108">
    <property type="entry name" value="IspD"/>
    <property type="match status" value="1"/>
</dbReference>
<dbReference type="Gene3D" id="3.90.550.10">
    <property type="entry name" value="Spore Coat Polysaccharide Biosynthesis Protein SpsA, Chain A"/>
    <property type="match status" value="1"/>
</dbReference>
<dbReference type="PANTHER" id="PTHR32125">
    <property type="entry name" value="2-C-METHYL-D-ERYTHRITOL 4-PHOSPHATE CYTIDYLYLTRANSFERASE, CHLOROPLASTIC"/>
    <property type="match status" value="1"/>
</dbReference>
<evidence type="ECO:0000313" key="9">
    <source>
        <dbReference type="Proteomes" id="UP000243463"/>
    </source>
</evidence>
<keyword evidence="6 7" id="KW-0414">Isoprene biosynthesis</keyword>
<protein>
    <recommendedName>
        <fullName evidence="7">2-C-methyl-D-erythritol 4-phosphate cytidylyltransferase</fullName>
        <ecNumber evidence="7">2.7.7.60</ecNumber>
    </recommendedName>
    <alternativeName>
        <fullName evidence="7">4-diphosphocytidyl-2C-methyl-D-erythritol synthase</fullName>
    </alternativeName>
    <alternativeName>
        <fullName evidence="7">MEP cytidylyltransferase</fullName>
        <shortName evidence="7">MCT</shortName>
    </alternativeName>
</protein>
<dbReference type="InterPro" id="IPR018294">
    <property type="entry name" value="ISPD_synthase_CS"/>
</dbReference>
<name>A0A217EFV5_9GAMM</name>
<evidence type="ECO:0000256" key="7">
    <source>
        <dbReference type="HAMAP-Rule" id="MF_00108"/>
    </source>
</evidence>
<keyword evidence="5 7" id="KW-0548">Nucleotidyltransferase</keyword>
<feature type="site" description="Positions MEP for the nucleophilic attack" evidence="7">
    <location>
        <position position="219"/>
    </location>
</feature>
<dbReference type="Proteomes" id="UP000243463">
    <property type="component" value="Unassembled WGS sequence"/>
</dbReference>
<dbReference type="PROSITE" id="PS01295">
    <property type="entry name" value="ISPD"/>
    <property type="match status" value="1"/>
</dbReference>
<proteinExistence type="inferred from homology"/>
<feature type="site" description="Transition state stabilizer" evidence="7">
    <location>
        <position position="25"/>
    </location>
</feature>
<dbReference type="InterPro" id="IPR050088">
    <property type="entry name" value="IspD/TarI_cytidylyltransf_bact"/>
</dbReference>
<dbReference type="InterPro" id="IPR034683">
    <property type="entry name" value="IspD/TarI"/>
</dbReference>
<feature type="site" description="Positions MEP for the nucleophilic attack" evidence="7">
    <location>
        <position position="163"/>
    </location>
</feature>
<dbReference type="NCBIfam" id="TIGR00453">
    <property type="entry name" value="ispD"/>
    <property type="match status" value="1"/>
</dbReference>
<evidence type="ECO:0000256" key="6">
    <source>
        <dbReference type="ARBA" id="ARBA00023229"/>
    </source>
</evidence>
<dbReference type="AlphaFoldDB" id="A0A217EFV5"/>
<dbReference type="InterPro" id="IPR029044">
    <property type="entry name" value="Nucleotide-diphossugar_trans"/>
</dbReference>
<evidence type="ECO:0000256" key="1">
    <source>
        <dbReference type="ARBA" id="ARBA00001282"/>
    </source>
</evidence>
<comment type="similarity">
    <text evidence="3 7">Belongs to the IspD/TarI cytidylyltransferase family. IspD subfamily.</text>
</comment>
<dbReference type="RefSeq" id="WP_088823076.1">
    <property type="nucleotide sequence ID" value="NZ_FZLN01000001.1"/>
</dbReference>
<keyword evidence="9" id="KW-1185">Reference proteome</keyword>
<feature type="site" description="Transition state stabilizer" evidence="7">
    <location>
        <position position="32"/>
    </location>
</feature>
<dbReference type="EC" id="2.7.7.60" evidence="7"/>
<evidence type="ECO:0000313" key="8">
    <source>
        <dbReference type="EMBL" id="SNQ29076.1"/>
    </source>
</evidence>
<dbReference type="GO" id="GO:0019288">
    <property type="term" value="P:isopentenyl diphosphate biosynthetic process, methylerythritol 4-phosphate pathway"/>
    <property type="evidence" value="ECO:0007669"/>
    <property type="project" value="UniProtKB-UniRule"/>
</dbReference>
<evidence type="ECO:0000256" key="2">
    <source>
        <dbReference type="ARBA" id="ARBA00004787"/>
    </source>
</evidence>